<gene>
    <name evidence="4" type="ORF">SAMN04488052_10229</name>
</gene>
<comment type="similarity">
    <text evidence="1">Belongs to the membrane fusion protein (MFP) (TC 8.A.1) family.</text>
</comment>
<proteinExistence type="inferred from homology"/>
<dbReference type="GO" id="GO:1990281">
    <property type="term" value="C:efflux pump complex"/>
    <property type="evidence" value="ECO:0007669"/>
    <property type="project" value="TreeGrafter"/>
</dbReference>
<dbReference type="Gene3D" id="2.40.420.20">
    <property type="match status" value="1"/>
</dbReference>
<dbReference type="InterPro" id="IPR058637">
    <property type="entry name" value="YknX-like_C"/>
</dbReference>
<dbReference type="Gene3D" id="2.40.50.100">
    <property type="match status" value="1"/>
</dbReference>
<name>A0A1H8RIM1_9GAMM</name>
<dbReference type="RefSeq" id="WP_091640479.1">
    <property type="nucleotide sequence ID" value="NZ_FOEG01000002.1"/>
</dbReference>
<accession>A0A1H8RIM1</accession>
<keyword evidence="5" id="KW-1185">Reference proteome</keyword>
<dbReference type="Gene3D" id="1.10.287.470">
    <property type="entry name" value="Helix hairpin bin"/>
    <property type="match status" value="1"/>
</dbReference>
<feature type="coiled-coil region" evidence="2">
    <location>
        <begin position="100"/>
        <end position="136"/>
    </location>
</feature>
<evidence type="ECO:0000313" key="5">
    <source>
        <dbReference type="Proteomes" id="UP000199657"/>
    </source>
</evidence>
<keyword evidence="2" id="KW-0175">Coiled coil</keyword>
<dbReference type="PANTHER" id="PTHR30469:SF15">
    <property type="entry name" value="HLYD FAMILY OF SECRETION PROTEINS"/>
    <property type="match status" value="1"/>
</dbReference>
<dbReference type="EMBL" id="FOEG01000002">
    <property type="protein sequence ID" value="SEO65853.1"/>
    <property type="molecule type" value="Genomic_DNA"/>
</dbReference>
<evidence type="ECO:0000259" key="3">
    <source>
        <dbReference type="Pfam" id="PF25989"/>
    </source>
</evidence>
<evidence type="ECO:0000313" key="4">
    <source>
        <dbReference type="EMBL" id="SEO65853.1"/>
    </source>
</evidence>
<dbReference type="OrthoDB" id="9791520at2"/>
<dbReference type="PANTHER" id="PTHR30469">
    <property type="entry name" value="MULTIDRUG RESISTANCE PROTEIN MDTA"/>
    <property type="match status" value="1"/>
</dbReference>
<feature type="domain" description="YknX-like C-terminal permuted SH3-like" evidence="3">
    <location>
        <begin position="328"/>
        <end position="395"/>
    </location>
</feature>
<dbReference type="GO" id="GO:0015562">
    <property type="term" value="F:efflux transmembrane transporter activity"/>
    <property type="evidence" value="ECO:0007669"/>
    <property type="project" value="TreeGrafter"/>
</dbReference>
<evidence type="ECO:0000256" key="2">
    <source>
        <dbReference type="SAM" id="Coils"/>
    </source>
</evidence>
<dbReference type="STRING" id="406100.SAMN04488052_10229"/>
<protein>
    <submittedName>
        <fullName evidence="4">HlyD family secretion protein</fullName>
    </submittedName>
</protein>
<sequence>MTLRKKLILTLLAVAVIGLLGLALWPAPVPVSTVTAERGHFAETVEDEGRTRLPDPHTVSAPITGYLRRVTLEPGDGVTAGQTLLELEPTPAPALDARSRSQAREATAAARARLDAAEAELEARQIQHQLARSEDQRYQQMYDRELVSTEQMERIRAQRESARTAERSARHAVDVARFELDAARAVLEIADGERAPGDQPRLQVPSPIDGVVTRRHRYSEGPVNAGDPVLDVGDLSTLEVQVDLLSMDAVRVRPGMAVTLERWGGSEDLQGEVRRVEPGGFLRVSALGVDEQRVPVRVAITSPREAWEALGDGFRVEARFILWEDDDVLQVPTSALFRSDGQWSVYVVSNGRADRRPIEPGRRSGLQTQILDGLASGERVITHPGDRVSDGARVRADD</sequence>
<organism evidence="4 5">
    <name type="scientific">Aquisalimonas asiatica</name>
    <dbReference type="NCBI Taxonomy" id="406100"/>
    <lineage>
        <taxon>Bacteria</taxon>
        <taxon>Pseudomonadati</taxon>
        <taxon>Pseudomonadota</taxon>
        <taxon>Gammaproteobacteria</taxon>
        <taxon>Chromatiales</taxon>
        <taxon>Ectothiorhodospiraceae</taxon>
        <taxon>Aquisalimonas</taxon>
    </lineage>
</organism>
<dbReference type="Pfam" id="PF25989">
    <property type="entry name" value="YknX_C"/>
    <property type="match status" value="1"/>
</dbReference>
<dbReference type="Gene3D" id="2.40.30.170">
    <property type="match status" value="1"/>
</dbReference>
<evidence type="ECO:0000256" key="1">
    <source>
        <dbReference type="ARBA" id="ARBA00009477"/>
    </source>
</evidence>
<dbReference type="Proteomes" id="UP000199657">
    <property type="component" value="Unassembled WGS sequence"/>
</dbReference>
<dbReference type="AlphaFoldDB" id="A0A1H8RIM1"/>
<dbReference type="NCBIfam" id="TIGR01730">
    <property type="entry name" value="RND_mfp"/>
    <property type="match status" value="1"/>
</dbReference>
<dbReference type="InterPro" id="IPR006143">
    <property type="entry name" value="RND_pump_MFP"/>
</dbReference>
<dbReference type="SUPFAM" id="SSF111369">
    <property type="entry name" value="HlyD-like secretion proteins"/>
    <property type="match status" value="1"/>
</dbReference>
<reference evidence="4 5" key="1">
    <citation type="submission" date="2016-10" db="EMBL/GenBank/DDBJ databases">
        <authorList>
            <person name="de Groot N.N."/>
        </authorList>
    </citation>
    <scope>NUCLEOTIDE SEQUENCE [LARGE SCALE GENOMIC DNA]</scope>
    <source>
        <strain evidence="4 5">CGMCC 1.6291</strain>
    </source>
</reference>